<keyword evidence="1" id="KW-0812">Transmembrane</keyword>
<feature type="domain" description="Lon N-terminal" evidence="2">
    <location>
        <begin position="7"/>
        <end position="203"/>
    </location>
</feature>
<dbReference type="PROSITE" id="PS51787">
    <property type="entry name" value="LON_N"/>
    <property type="match status" value="1"/>
</dbReference>
<dbReference type="InterPro" id="IPR015947">
    <property type="entry name" value="PUA-like_sf"/>
</dbReference>
<dbReference type="Gene3D" id="1.10.4060.10">
    <property type="entry name" value="BPP1347 like domain"/>
    <property type="match status" value="1"/>
</dbReference>
<keyword evidence="4" id="KW-1185">Reference proteome</keyword>
<proteinExistence type="predicted"/>
<dbReference type="PANTHER" id="PTHR46732">
    <property type="entry name" value="ATP-DEPENDENT PROTEASE LA (LON) DOMAIN PROTEIN"/>
    <property type="match status" value="1"/>
</dbReference>
<comment type="caution">
    <text evidence="3">The sequence shown here is derived from an EMBL/GenBank/DDBJ whole genome shotgun (WGS) entry which is preliminary data.</text>
</comment>
<dbReference type="SUPFAM" id="SSF88697">
    <property type="entry name" value="PUA domain-like"/>
    <property type="match status" value="1"/>
</dbReference>
<evidence type="ECO:0000313" key="3">
    <source>
        <dbReference type="EMBL" id="MBD7960675.1"/>
    </source>
</evidence>
<organism evidence="3 4">
    <name type="scientific">Comamonas avium</name>
    <dbReference type="NCBI Taxonomy" id="2762231"/>
    <lineage>
        <taxon>Bacteria</taxon>
        <taxon>Pseudomonadati</taxon>
        <taxon>Pseudomonadota</taxon>
        <taxon>Betaproteobacteria</taxon>
        <taxon>Burkholderiales</taxon>
        <taxon>Comamonadaceae</taxon>
        <taxon>Comamonas</taxon>
    </lineage>
</organism>
<evidence type="ECO:0000313" key="4">
    <source>
        <dbReference type="Proteomes" id="UP000634919"/>
    </source>
</evidence>
<sequence>MTSSLTLVSLPLFPLHTVLFPGGYLPLRVFELRYRMMVRCCREQGAPFGVVTLRSGHETRLHDQPLETFHAVGTIAHIDSVTHLSSGLELIECSGKDRFRLTQARPLPSGLWVADVQLLAADVPVPIPADLRHAATALEQVLHKLEQPHLDNVSEQHFLDCGWVANRWCELLPMNDHLQLQMLELDSPLLRLELVTDALERAGIASQ</sequence>
<feature type="transmembrane region" description="Helical" evidence="1">
    <location>
        <begin position="6"/>
        <end position="27"/>
    </location>
</feature>
<evidence type="ECO:0000259" key="2">
    <source>
        <dbReference type="PROSITE" id="PS51787"/>
    </source>
</evidence>
<keyword evidence="1" id="KW-0472">Membrane</keyword>
<keyword evidence="1" id="KW-1133">Transmembrane helix</keyword>
<dbReference type="SMART" id="SM00464">
    <property type="entry name" value="LON"/>
    <property type="match status" value="1"/>
</dbReference>
<reference evidence="3 4" key="1">
    <citation type="submission" date="2020-08" db="EMBL/GenBank/DDBJ databases">
        <title>A Genomic Blueprint of the Chicken Gut Microbiome.</title>
        <authorList>
            <person name="Gilroy R."/>
            <person name="Ravi A."/>
            <person name="Getino M."/>
            <person name="Pursley I."/>
            <person name="Horton D.L."/>
            <person name="Alikhan N.-F."/>
            <person name="Baker D."/>
            <person name="Gharbi K."/>
            <person name="Hall N."/>
            <person name="Watson M."/>
            <person name="Adriaenssens E.M."/>
            <person name="Foster-Nyarko E."/>
            <person name="Jarju S."/>
            <person name="Secka A."/>
            <person name="Antonio M."/>
            <person name="Oren A."/>
            <person name="Chaudhuri R."/>
            <person name="La Ragione R.M."/>
            <person name="Hildebrand F."/>
            <person name="Pallen M.J."/>
        </authorList>
    </citation>
    <scope>NUCLEOTIDE SEQUENCE [LARGE SCALE GENOMIC DNA]</scope>
    <source>
        <strain evidence="3 4">Sa2CVA6</strain>
    </source>
</reference>
<dbReference type="RefSeq" id="WP_191723076.1">
    <property type="nucleotide sequence ID" value="NZ_JACSQK010000004.1"/>
</dbReference>
<name>A0ABR8SB59_9BURK</name>
<dbReference type="Pfam" id="PF02190">
    <property type="entry name" value="LON_substr_bdg"/>
    <property type="match status" value="1"/>
</dbReference>
<dbReference type="EMBL" id="JACSQK010000004">
    <property type="protein sequence ID" value="MBD7960675.1"/>
    <property type="molecule type" value="Genomic_DNA"/>
</dbReference>
<dbReference type="InterPro" id="IPR046336">
    <property type="entry name" value="Lon_prtase_N_sf"/>
</dbReference>
<gene>
    <name evidence="3" type="ORF">H9646_09255</name>
</gene>
<dbReference type="InterPro" id="IPR003111">
    <property type="entry name" value="Lon_prtase_N"/>
</dbReference>
<dbReference type="Gene3D" id="2.30.130.40">
    <property type="entry name" value="LON domain-like"/>
    <property type="match status" value="1"/>
</dbReference>
<accession>A0ABR8SB59</accession>
<dbReference type="Proteomes" id="UP000634919">
    <property type="component" value="Unassembled WGS sequence"/>
</dbReference>
<dbReference type="PANTHER" id="PTHR46732:SF8">
    <property type="entry name" value="ATP-DEPENDENT PROTEASE LA (LON) DOMAIN PROTEIN"/>
    <property type="match status" value="1"/>
</dbReference>
<evidence type="ECO:0000256" key="1">
    <source>
        <dbReference type="SAM" id="Phobius"/>
    </source>
</evidence>
<protein>
    <submittedName>
        <fullName evidence="3">LON peptidase substrate-binding domain-containing protein</fullName>
    </submittedName>
</protein>